<dbReference type="AlphaFoldDB" id="A0A934RFY6"/>
<dbReference type="GO" id="GO:0000976">
    <property type="term" value="F:transcription cis-regulatory region binding"/>
    <property type="evidence" value="ECO:0007669"/>
    <property type="project" value="TreeGrafter"/>
</dbReference>
<dbReference type="Proteomes" id="UP000658278">
    <property type="component" value="Unassembled WGS sequence"/>
</dbReference>
<name>A0A934RFY6_9BACT</name>
<dbReference type="GO" id="GO:0003700">
    <property type="term" value="F:DNA-binding transcription factor activity"/>
    <property type="evidence" value="ECO:0007669"/>
    <property type="project" value="TreeGrafter"/>
</dbReference>
<dbReference type="Pfam" id="PF13377">
    <property type="entry name" value="Peripla_BP_3"/>
    <property type="match status" value="1"/>
</dbReference>
<evidence type="ECO:0000313" key="6">
    <source>
        <dbReference type="Proteomes" id="UP000658278"/>
    </source>
</evidence>
<evidence type="ECO:0000256" key="2">
    <source>
        <dbReference type="ARBA" id="ARBA00023125"/>
    </source>
</evidence>
<dbReference type="EMBL" id="JAENII010000008">
    <property type="protein sequence ID" value="MBK1827655.1"/>
    <property type="molecule type" value="Genomic_DNA"/>
</dbReference>
<dbReference type="InterPro" id="IPR046335">
    <property type="entry name" value="LacI/GalR-like_sensor"/>
</dbReference>
<dbReference type="InterPro" id="IPR028082">
    <property type="entry name" value="Peripla_BP_I"/>
</dbReference>
<evidence type="ECO:0000259" key="4">
    <source>
        <dbReference type="PROSITE" id="PS50932"/>
    </source>
</evidence>
<reference evidence="5" key="1">
    <citation type="submission" date="2021-01" db="EMBL/GenBank/DDBJ databases">
        <title>Modified the classification status of verrucomicrobia.</title>
        <authorList>
            <person name="Feng X."/>
        </authorList>
    </citation>
    <scope>NUCLEOTIDE SEQUENCE</scope>
    <source>
        <strain evidence="5">KCTC 22201</strain>
    </source>
</reference>
<sequence length="350" mass="39673">MSKSGPSGKHVTLRDIGAALGVSHSTVSLALRDHPRISEKMRAKVKSKAEELGYQPDPMLAALATYRRSRTDQPITASIAWINAWPDPKDLRAHREFDSYWQGASKAAEKFGYRLEEFRLDANFTPERLHQILDTRGIRGLLLPPHHNQPDWKNFPWDKYSVVRFGRTLQSPSCHIVTADQVANTILAFQKMHERGYRRIGFVAHNFEFRYNGMLFELGYIGGQRMIDDCVKLPPLLLRRRKPDEVRASLRAWLDEHRPDAIFTTLTDLPAMLKREQLTVPDDIAVAATTILDTNVDSGIDQHPEEIGRVGFLMLNSLINDGSRGIPDIFRQILVEGSWVDGSSLPDRSA</sequence>
<evidence type="ECO:0000313" key="5">
    <source>
        <dbReference type="EMBL" id="MBK1827655.1"/>
    </source>
</evidence>
<dbReference type="PANTHER" id="PTHR30146:SF109">
    <property type="entry name" value="HTH-TYPE TRANSCRIPTIONAL REGULATOR GALS"/>
    <property type="match status" value="1"/>
</dbReference>
<comment type="caution">
    <text evidence="5">The sequence shown here is derived from an EMBL/GenBank/DDBJ whole genome shotgun (WGS) entry which is preliminary data.</text>
</comment>
<dbReference type="Gene3D" id="1.10.260.40">
    <property type="entry name" value="lambda repressor-like DNA-binding domains"/>
    <property type="match status" value="1"/>
</dbReference>
<keyword evidence="3" id="KW-0804">Transcription</keyword>
<dbReference type="SUPFAM" id="SSF53822">
    <property type="entry name" value="Periplasmic binding protein-like I"/>
    <property type="match status" value="1"/>
</dbReference>
<evidence type="ECO:0000256" key="1">
    <source>
        <dbReference type="ARBA" id="ARBA00023015"/>
    </source>
</evidence>
<proteinExistence type="predicted"/>
<gene>
    <name evidence="5" type="ORF">JIN81_11540</name>
</gene>
<dbReference type="Gene3D" id="3.40.50.2300">
    <property type="match status" value="2"/>
</dbReference>
<protein>
    <submittedName>
        <fullName evidence="5">LacI family DNA-binding transcriptional regulator</fullName>
    </submittedName>
</protein>
<dbReference type="RefSeq" id="WP_200279426.1">
    <property type="nucleotide sequence ID" value="NZ_JAENII010000008.1"/>
</dbReference>
<feature type="domain" description="HTH lacI-type" evidence="4">
    <location>
        <begin position="11"/>
        <end position="65"/>
    </location>
</feature>
<dbReference type="PROSITE" id="PS50932">
    <property type="entry name" value="HTH_LACI_2"/>
    <property type="match status" value="1"/>
</dbReference>
<dbReference type="InterPro" id="IPR000843">
    <property type="entry name" value="HTH_LacI"/>
</dbReference>
<dbReference type="PANTHER" id="PTHR30146">
    <property type="entry name" value="LACI-RELATED TRANSCRIPTIONAL REPRESSOR"/>
    <property type="match status" value="1"/>
</dbReference>
<accession>A0A934RFY6</accession>
<dbReference type="SMART" id="SM00354">
    <property type="entry name" value="HTH_LACI"/>
    <property type="match status" value="1"/>
</dbReference>
<evidence type="ECO:0000256" key="3">
    <source>
        <dbReference type="ARBA" id="ARBA00023163"/>
    </source>
</evidence>
<keyword evidence="1" id="KW-0805">Transcription regulation</keyword>
<dbReference type="CDD" id="cd01392">
    <property type="entry name" value="HTH_LacI"/>
    <property type="match status" value="1"/>
</dbReference>
<organism evidence="5 6">
    <name type="scientific">Haloferula rosea</name>
    <dbReference type="NCBI Taxonomy" id="490093"/>
    <lineage>
        <taxon>Bacteria</taxon>
        <taxon>Pseudomonadati</taxon>
        <taxon>Verrucomicrobiota</taxon>
        <taxon>Verrucomicrobiia</taxon>
        <taxon>Verrucomicrobiales</taxon>
        <taxon>Verrucomicrobiaceae</taxon>
        <taxon>Haloferula</taxon>
    </lineage>
</organism>
<dbReference type="SUPFAM" id="SSF47413">
    <property type="entry name" value="lambda repressor-like DNA-binding domains"/>
    <property type="match status" value="1"/>
</dbReference>
<keyword evidence="6" id="KW-1185">Reference proteome</keyword>
<keyword evidence="2 5" id="KW-0238">DNA-binding</keyword>
<dbReference type="Pfam" id="PF00356">
    <property type="entry name" value="LacI"/>
    <property type="match status" value="1"/>
</dbReference>
<dbReference type="InterPro" id="IPR010982">
    <property type="entry name" value="Lambda_DNA-bd_dom_sf"/>
</dbReference>